<gene>
    <name evidence="8" type="ORF">F8244_04490</name>
</gene>
<accession>A0A833FHM3</accession>
<dbReference type="InterPro" id="IPR013762">
    <property type="entry name" value="Integrase-like_cat_sf"/>
</dbReference>
<keyword evidence="4" id="KW-0233">DNA recombination</keyword>
<dbReference type="InterPro" id="IPR011010">
    <property type="entry name" value="DNA_brk_join_enz"/>
</dbReference>
<comment type="similarity">
    <text evidence="1">Belongs to the 'phage' integrase family.</text>
</comment>
<feature type="domain" description="Core-binding (CB)" evidence="7">
    <location>
        <begin position="69"/>
        <end position="152"/>
    </location>
</feature>
<protein>
    <submittedName>
        <fullName evidence="8">Tyrosine-type recombinase/integrase</fullName>
    </submittedName>
</protein>
<dbReference type="SUPFAM" id="SSF56349">
    <property type="entry name" value="DNA breaking-rejoining enzymes"/>
    <property type="match status" value="1"/>
</dbReference>
<sequence length="385" mass="44701">MVKYYTPQVEPLKNGKFKYSIRYTDPSFIGVHKSSTTITKNTAHARNLADVKVKKMIQDKLNIQSIKQITMDKLIEDLQTNMSDQGLAPKTLDTYFACLSKISRTFGKRSADSITTIELNTYINNLLYKDELSNATAHKYHVVFTKLFDFAIQFGYAKKNPALKVKINFKNERAKKQDRVENWYLTDKELSKLFNHCLEKKRTDFYALFKMLYLTGMRVGEGCGLLVKNIFQDKETKLWYVNISGTLISTEGHRNERQEFTKTSSSQRTIVLPKEAVVIYKEFSKGQNSNDFLFHNKYSNTNGPINTSAVSRFLREFVNEQKWKKKATSHIFRHTHVSKLAEEGYPLSLITDRVGHANSDITRKIYLHVTHKQHLEFDEAIQNFE</sequence>
<dbReference type="Pfam" id="PF00589">
    <property type="entry name" value="Phage_integrase"/>
    <property type="match status" value="1"/>
</dbReference>
<dbReference type="InterPro" id="IPR004107">
    <property type="entry name" value="Integrase_SAM-like_N"/>
</dbReference>
<dbReference type="GO" id="GO:0003677">
    <property type="term" value="F:DNA binding"/>
    <property type="evidence" value="ECO:0007669"/>
    <property type="project" value="UniProtKB-UniRule"/>
</dbReference>
<keyword evidence="3 5" id="KW-0238">DNA-binding</keyword>
<dbReference type="Pfam" id="PF13495">
    <property type="entry name" value="Phage_int_SAM_4"/>
    <property type="match status" value="1"/>
</dbReference>
<dbReference type="Gene3D" id="1.10.443.10">
    <property type="entry name" value="Intergrase catalytic core"/>
    <property type="match status" value="1"/>
</dbReference>
<feature type="domain" description="Tyr recombinase" evidence="6">
    <location>
        <begin position="180"/>
        <end position="380"/>
    </location>
</feature>
<dbReference type="Gene3D" id="1.10.150.130">
    <property type="match status" value="1"/>
</dbReference>
<dbReference type="InterPro" id="IPR050090">
    <property type="entry name" value="Tyrosine_recombinase_XerCD"/>
</dbReference>
<reference evidence="8 9" key="1">
    <citation type="submission" date="2019-09" db="EMBL/GenBank/DDBJ databases">
        <title>Investigation of probiotic properties of different lactic acid bacteria.</title>
        <authorList>
            <person name="Jaomanjaka F."/>
            <person name="Blanc P."/>
        </authorList>
    </citation>
    <scope>NUCLEOTIDE SEQUENCE [LARGE SCALE GENOMIC DNA]</scope>
    <source>
        <strain evidence="8 9">BIO6369</strain>
    </source>
</reference>
<dbReference type="PROSITE" id="PS51900">
    <property type="entry name" value="CB"/>
    <property type="match status" value="1"/>
</dbReference>
<comment type="caution">
    <text evidence="8">The sequence shown here is derived from an EMBL/GenBank/DDBJ whole genome shotgun (WGS) entry which is preliminary data.</text>
</comment>
<dbReference type="GO" id="GO:0006310">
    <property type="term" value="P:DNA recombination"/>
    <property type="evidence" value="ECO:0007669"/>
    <property type="project" value="UniProtKB-KW"/>
</dbReference>
<dbReference type="AlphaFoldDB" id="A0A833FHM3"/>
<evidence type="ECO:0000256" key="3">
    <source>
        <dbReference type="ARBA" id="ARBA00023125"/>
    </source>
</evidence>
<keyword evidence="2" id="KW-0229">DNA integration</keyword>
<evidence type="ECO:0000256" key="2">
    <source>
        <dbReference type="ARBA" id="ARBA00022908"/>
    </source>
</evidence>
<dbReference type="InterPro" id="IPR010998">
    <property type="entry name" value="Integrase_recombinase_N"/>
</dbReference>
<name>A0A833FHM3_LACGS</name>
<dbReference type="InterPro" id="IPR002104">
    <property type="entry name" value="Integrase_catalytic"/>
</dbReference>
<dbReference type="EMBL" id="WBOA01000001">
    <property type="protein sequence ID" value="KAB1951766.1"/>
    <property type="molecule type" value="Genomic_DNA"/>
</dbReference>
<dbReference type="GO" id="GO:0015074">
    <property type="term" value="P:DNA integration"/>
    <property type="evidence" value="ECO:0007669"/>
    <property type="project" value="UniProtKB-KW"/>
</dbReference>
<evidence type="ECO:0000313" key="9">
    <source>
        <dbReference type="Proteomes" id="UP000460112"/>
    </source>
</evidence>
<dbReference type="InterPro" id="IPR044068">
    <property type="entry name" value="CB"/>
</dbReference>
<evidence type="ECO:0000256" key="4">
    <source>
        <dbReference type="ARBA" id="ARBA00023172"/>
    </source>
</evidence>
<organism evidence="8 9">
    <name type="scientific">Lactobacillus gasseri</name>
    <dbReference type="NCBI Taxonomy" id="1596"/>
    <lineage>
        <taxon>Bacteria</taxon>
        <taxon>Bacillati</taxon>
        <taxon>Bacillota</taxon>
        <taxon>Bacilli</taxon>
        <taxon>Lactobacillales</taxon>
        <taxon>Lactobacillaceae</taxon>
        <taxon>Lactobacillus</taxon>
    </lineage>
</organism>
<evidence type="ECO:0000256" key="5">
    <source>
        <dbReference type="PROSITE-ProRule" id="PRU01248"/>
    </source>
</evidence>
<dbReference type="PANTHER" id="PTHR30349">
    <property type="entry name" value="PHAGE INTEGRASE-RELATED"/>
    <property type="match status" value="1"/>
</dbReference>
<dbReference type="RefSeq" id="WP_151494742.1">
    <property type="nucleotide sequence ID" value="NZ_WBOA01000001.1"/>
</dbReference>
<evidence type="ECO:0000313" key="8">
    <source>
        <dbReference type="EMBL" id="KAB1951766.1"/>
    </source>
</evidence>
<dbReference type="PROSITE" id="PS51898">
    <property type="entry name" value="TYR_RECOMBINASE"/>
    <property type="match status" value="1"/>
</dbReference>
<dbReference type="CDD" id="cd01189">
    <property type="entry name" value="INT_ICEBs1_C_like"/>
    <property type="match status" value="1"/>
</dbReference>
<dbReference type="PANTHER" id="PTHR30349:SF41">
    <property type="entry name" value="INTEGRASE_RECOMBINASE PROTEIN MJ0367-RELATED"/>
    <property type="match status" value="1"/>
</dbReference>
<evidence type="ECO:0000259" key="6">
    <source>
        <dbReference type="PROSITE" id="PS51898"/>
    </source>
</evidence>
<evidence type="ECO:0000256" key="1">
    <source>
        <dbReference type="ARBA" id="ARBA00008857"/>
    </source>
</evidence>
<proteinExistence type="inferred from homology"/>
<dbReference type="Proteomes" id="UP000460112">
    <property type="component" value="Unassembled WGS sequence"/>
</dbReference>
<evidence type="ECO:0000259" key="7">
    <source>
        <dbReference type="PROSITE" id="PS51900"/>
    </source>
</evidence>